<evidence type="ECO:0000256" key="2">
    <source>
        <dbReference type="SAM" id="MobiDB-lite"/>
    </source>
</evidence>
<organism evidence="4 5">
    <name type="scientific">Aminomonas paucivorans DSM 12260</name>
    <dbReference type="NCBI Taxonomy" id="584708"/>
    <lineage>
        <taxon>Bacteria</taxon>
        <taxon>Thermotogati</taxon>
        <taxon>Synergistota</taxon>
        <taxon>Synergistia</taxon>
        <taxon>Synergistales</taxon>
        <taxon>Synergistaceae</taxon>
        <taxon>Aminomonas</taxon>
    </lineage>
</organism>
<dbReference type="Proteomes" id="UP000005096">
    <property type="component" value="Chromosome"/>
</dbReference>
<protein>
    <submittedName>
        <fullName evidence="4">Rhodanese domain protein</fullName>
    </submittedName>
</protein>
<evidence type="ECO:0000313" key="5">
    <source>
        <dbReference type="Proteomes" id="UP000005096"/>
    </source>
</evidence>
<dbReference type="PANTHER" id="PTHR43855">
    <property type="entry name" value="THIOSULFATE SULFURTRANSFERASE"/>
    <property type="match status" value="1"/>
</dbReference>
<feature type="region of interest" description="Disordered" evidence="2">
    <location>
        <begin position="1"/>
        <end position="25"/>
    </location>
</feature>
<dbReference type="CDD" id="cd01448">
    <property type="entry name" value="TST_Repeat_1"/>
    <property type="match status" value="1"/>
</dbReference>
<feature type="compositionally biased region" description="Polar residues" evidence="2">
    <location>
        <begin position="1"/>
        <end position="12"/>
    </location>
</feature>
<gene>
    <name evidence="4" type="ORF">Apau_0913</name>
</gene>
<accession>E3CW89</accession>
<dbReference type="HOGENOM" id="CLU_031618_1_0_0"/>
<name>E3CW89_9BACT</name>
<dbReference type="InterPro" id="IPR051126">
    <property type="entry name" value="Thiosulfate_sulfurtransferase"/>
</dbReference>
<keyword evidence="1" id="KW-0677">Repeat</keyword>
<feature type="domain" description="Rhodanese" evidence="3">
    <location>
        <begin position="180"/>
        <end position="292"/>
    </location>
</feature>
<dbReference type="STRING" id="584708.Apau_0913"/>
<dbReference type="SMART" id="SM00450">
    <property type="entry name" value="RHOD"/>
    <property type="match status" value="2"/>
</dbReference>
<dbReference type="Pfam" id="PF00581">
    <property type="entry name" value="Rhodanese"/>
    <property type="match status" value="2"/>
</dbReference>
<dbReference type="PROSITE" id="PS50206">
    <property type="entry name" value="RHODANESE_3"/>
    <property type="match status" value="2"/>
</dbReference>
<evidence type="ECO:0000256" key="1">
    <source>
        <dbReference type="ARBA" id="ARBA00022737"/>
    </source>
</evidence>
<sequence>MPTKAPVSSKTPAATGGEPAPQEPRENLLVGDDWLRANLGKVVLIDGRAQSLYLKGHIPGAVNAEWTYFTSLKGRPGDRGWGDLLPRAQMAKRLGALGIDGKKPVVVYADRGGWGQDGWILWILRSMGLKSAKILDGGFTAWVASGGKTDKWPVKPKAVSLSLPKPDDSWNVSTQWIVDHMDHLKILDVRTKPEFEGARFFQERRGGHIPGAIHLPFDQLVDGSGKLHTNEQLREIFHAAGLQEADDIVVYDTAGVRGAYATLMLRLAGFTKARNYDSGFQEWAGNKDLEVATGSGK</sequence>
<feature type="domain" description="Rhodanese" evidence="3">
    <location>
        <begin position="38"/>
        <end position="151"/>
    </location>
</feature>
<dbReference type="PANTHER" id="PTHR43855:SF1">
    <property type="entry name" value="THIOSULFATE SULFURTRANSFERASE"/>
    <property type="match status" value="1"/>
</dbReference>
<dbReference type="AlphaFoldDB" id="E3CW89"/>
<dbReference type="SUPFAM" id="SSF52821">
    <property type="entry name" value="Rhodanese/Cell cycle control phosphatase"/>
    <property type="match status" value="2"/>
</dbReference>
<dbReference type="PaxDb" id="584708-Apau_0913"/>
<dbReference type="InterPro" id="IPR001763">
    <property type="entry name" value="Rhodanese-like_dom"/>
</dbReference>
<dbReference type="EMBL" id="CM001022">
    <property type="protein sequence ID" value="EFQ23341.1"/>
    <property type="molecule type" value="Genomic_DNA"/>
</dbReference>
<dbReference type="InterPro" id="IPR036873">
    <property type="entry name" value="Rhodanese-like_dom_sf"/>
</dbReference>
<dbReference type="Gene3D" id="3.40.250.10">
    <property type="entry name" value="Rhodanese-like domain"/>
    <property type="match status" value="2"/>
</dbReference>
<proteinExistence type="predicted"/>
<dbReference type="eggNOG" id="COG2897">
    <property type="taxonomic scope" value="Bacteria"/>
</dbReference>
<evidence type="ECO:0000313" key="4">
    <source>
        <dbReference type="EMBL" id="EFQ23341.1"/>
    </source>
</evidence>
<reference evidence="4 5" key="1">
    <citation type="journal article" date="2010" name="Stand. Genomic Sci.">
        <title>Non-contiguous finished genome sequence of Aminomonas paucivorans type strain (GLU-3).</title>
        <authorList>
            <person name="Pitluck S."/>
            <person name="Yasawong M."/>
            <person name="Held B."/>
            <person name="Lapidus A."/>
            <person name="Nolan M."/>
            <person name="Copeland A."/>
            <person name="Lucas S."/>
            <person name="Del Rio T.G."/>
            <person name="Tice H."/>
            <person name="Cheng J.F."/>
            <person name="Chertkov O."/>
            <person name="Goodwin L."/>
            <person name="Tapia R."/>
            <person name="Han C."/>
            <person name="Liolios K."/>
            <person name="Ivanova N."/>
            <person name="Mavromatis K."/>
            <person name="Ovchinnikova G."/>
            <person name="Pati A."/>
            <person name="Chen A."/>
            <person name="Palaniappan K."/>
            <person name="Land M."/>
            <person name="Hauser L."/>
            <person name="Chang Y.J."/>
            <person name="Jeffries C.D."/>
            <person name="Pukall R."/>
            <person name="Spring S."/>
            <person name="Rohde M."/>
            <person name="Sikorski J."/>
            <person name="Goker M."/>
            <person name="Woyke T."/>
            <person name="Bristow J."/>
            <person name="Eisen J.A."/>
            <person name="Markowitz V."/>
            <person name="Hugenholtz P."/>
            <person name="Kyrpides N.C."/>
            <person name="Klenk H.P."/>
        </authorList>
    </citation>
    <scope>NUCLEOTIDE SEQUENCE [LARGE SCALE GENOMIC DNA]</scope>
    <source>
        <strain evidence="4 5">DSM 12260</strain>
    </source>
</reference>
<keyword evidence="5" id="KW-1185">Reference proteome</keyword>
<evidence type="ECO:0000259" key="3">
    <source>
        <dbReference type="PROSITE" id="PS50206"/>
    </source>
</evidence>